<reference evidence="2" key="1">
    <citation type="submission" date="2022-07" db="EMBL/GenBank/DDBJ databases">
        <authorList>
            <person name="Li W.-J."/>
            <person name="Deng Q.-Q."/>
        </authorList>
    </citation>
    <scope>NUCLEOTIDE SEQUENCE</scope>
    <source>
        <strain evidence="2">SYSU M60031</strain>
    </source>
</reference>
<dbReference type="Proteomes" id="UP001156102">
    <property type="component" value="Unassembled WGS sequence"/>
</dbReference>
<sequence length="107" mass="12566">MQDAVQWQLDAYNSKDVEKFLQAYTDDVTAYDHPDMLLFSGKEAMRERYSKLFSQYPNMHCELVHRARLGSHVMDHERITGRGGEPIEALATYELQDGLIKRIWFIK</sequence>
<feature type="domain" description="SnoaL-like" evidence="1">
    <location>
        <begin position="9"/>
        <end position="102"/>
    </location>
</feature>
<dbReference type="RefSeq" id="WP_254761090.1">
    <property type="nucleotide sequence ID" value="NZ_JANCLT010000020.1"/>
</dbReference>
<evidence type="ECO:0000313" key="2">
    <source>
        <dbReference type="EMBL" id="MCP8971162.1"/>
    </source>
</evidence>
<dbReference type="Pfam" id="PF12680">
    <property type="entry name" value="SnoaL_2"/>
    <property type="match status" value="1"/>
</dbReference>
<dbReference type="PIRSF" id="PIRSF030561">
    <property type="entry name" value="UCP030561"/>
    <property type="match status" value="1"/>
</dbReference>
<dbReference type="InterPro" id="IPR037401">
    <property type="entry name" value="SnoaL-like"/>
</dbReference>
<protein>
    <submittedName>
        <fullName evidence="2">Nuclear transport factor 2 family protein</fullName>
    </submittedName>
</protein>
<evidence type="ECO:0000313" key="3">
    <source>
        <dbReference type="Proteomes" id="UP001156102"/>
    </source>
</evidence>
<name>A0AA41X999_9BACI</name>
<keyword evidence="3" id="KW-1185">Reference proteome</keyword>
<dbReference type="InterPro" id="IPR032710">
    <property type="entry name" value="NTF2-like_dom_sf"/>
</dbReference>
<accession>A0AA41X999</accession>
<evidence type="ECO:0000259" key="1">
    <source>
        <dbReference type="Pfam" id="PF12680"/>
    </source>
</evidence>
<organism evidence="2 3">
    <name type="scientific">Ectobacillus ponti</name>
    <dbReference type="NCBI Taxonomy" id="2961894"/>
    <lineage>
        <taxon>Bacteria</taxon>
        <taxon>Bacillati</taxon>
        <taxon>Bacillota</taxon>
        <taxon>Bacilli</taxon>
        <taxon>Bacillales</taxon>
        <taxon>Bacillaceae</taxon>
        <taxon>Ectobacillus</taxon>
    </lineage>
</organism>
<proteinExistence type="predicted"/>
<dbReference type="Gene3D" id="3.10.450.50">
    <property type="match status" value="1"/>
</dbReference>
<comment type="caution">
    <text evidence="2">The sequence shown here is derived from an EMBL/GenBank/DDBJ whole genome shotgun (WGS) entry which is preliminary data.</text>
</comment>
<gene>
    <name evidence="2" type="ORF">NK662_21800</name>
</gene>
<dbReference type="EMBL" id="JANCLT010000020">
    <property type="protein sequence ID" value="MCP8971162.1"/>
    <property type="molecule type" value="Genomic_DNA"/>
</dbReference>
<dbReference type="AlphaFoldDB" id="A0AA41X999"/>
<dbReference type="SUPFAM" id="SSF54427">
    <property type="entry name" value="NTF2-like"/>
    <property type="match status" value="1"/>
</dbReference>
<dbReference type="InterPro" id="IPR008317">
    <property type="entry name" value="UCP030561"/>
</dbReference>